<dbReference type="EMBL" id="FNPI01000014">
    <property type="protein sequence ID" value="SDZ48061.1"/>
    <property type="molecule type" value="Genomic_DNA"/>
</dbReference>
<name>A0A1H3TE02_9BACI</name>
<dbReference type="STRING" id="1503961.SAMN05421736_11423"/>
<sequence>MLTVVVVLLIWVGYSVNQPPKWVGASADSQWKSDFISEFNSPKGFWNGRIYWNGDDDVTIVRARLTNDGVIIHDWTGKEVIDSRKPFNYLTTTEVFDDKEGNYMVTINWEDADGEQEDSIVMTPKKRYFVIPN</sequence>
<evidence type="ECO:0000313" key="1">
    <source>
        <dbReference type="EMBL" id="SDZ48061.1"/>
    </source>
</evidence>
<organism evidence="1 2">
    <name type="scientific">Evansella caseinilytica</name>
    <dbReference type="NCBI Taxonomy" id="1503961"/>
    <lineage>
        <taxon>Bacteria</taxon>
        <taxon>Bacillati</taxon>
        <taxon>Bacillota</taxon>
        <taxon>Bacilli</taxon>
        <taxon>Bacillales</taxon>
        <taxon>Bacillaceae</taxon>
        <taxon>Evansella</taxon>
    </lineage>
</organism>
<dbReference type="AlphaFoldDB" id="A0A1H3TE02"/>
<protein>
    <submittedName>
        <fullName evidence="1">Uncharacterized protein</fullName>
    </submittedName>
</protein>
<dbReference type="Proteomes" id="UP000198935">
    <property type="component" value="Unassembled WGS sequence"/>
</dbReference>
<evidence type="ECO:0000313" key="2">
    <source>
        <dbReference type="Proteomes" id="UP000198935"/>
    </source>
</evidence>
<proteinExistence type="predicted"/>
<reference evidence="2" key="1">
    <citation type="submission" date="2016-10" db="EMBL/GenBank/DDBJ databases">
        <authorList>
            <person name="Varghese N."/>
            <person name="Submissions S."/>
        </authorList>
    </citation>
    <scope>NUCLEOTIDE SEQUENCE [LARGE SCALE GENOMIC DNA]</scope>
    <source>
        <strain evidence="2">SP</strain>
    </source>
</reference>
<keyword evidence="2" id="KW-1185">Reference proteome</keyword>
<accession>A0A1H3TE02</accession>
<gene>
    <name evidence="1" type="ORF">SAMN05421736_11423</name>
</gene>